<keyword evidence="3" id="KW-1185">Reference proteome</keyword>
<feature type="compositionally biased region" description="Polar residues" evidence="1">
    <location>
        <begin position="11"/>
        <end position="23"/>
    </location>
</feature>
<proteinExistence type="predicted"/>
<feature type="compositionally biased region" description="Basic and acidic residues" evidence="1">
    <location>
        <begin position="161"/>
        <end position="178"/>
    </location>
</feature>
<evidence type="ECO:0000313" key="2">
    <source>
        <dbReference type="EMBL" id="KAF2794347.1"/>
    </source>
</evidence>
<organism evidence="2 3">
    <name type="scientific">Melanomma pulvis-pyrius CBS 109.77</name>
    <dbReference type="NCBI Taxonomy" id="1314802"/>
    <lineage>
        <taxon>Eukaryota</taxon>
        <taxon>Fungi</taxon>
        <taxon>Dikarya</taxon>
        <taxon>Ascomycota</taxon>
        <taxon>Pezizomycotina</taxon>
        <taxon>Dothideomycetes</taxon>
        <taxon>Pleosporomycetidae</taxon>
        <taxon>Pleosporales</taxon>
        <taxon>Melanommataceae</taxon>
        <taxon>Melanomma</taxon>
    </lineage>
</organism>
<name>A0A6A6XF71_9PLEO</name>
<feature type="compositionally biased region" description="Pro residues" evidence="1">
    <location>
        <begin position="112"/>
        <end position="122"/>
    </location>
</feature>
<feature type="region of interest" description="Disordered" evidence="1">
    <location>
        <begin position="93"/>
        <end position="135"/>
    </location>
</feature>
<dbReference type="AlphaFoldDB" id="A0A6A6XF71"/>
<gene>
    <name evidence="2" type="ORF">K505DRAFT_28325</name>
</gene>
<protein>
    <submittedName>
        <fullName evidence="2">Uncharacterized protein</fullName>
    </submittedName>
</protein>
<feature type="region of interest" description="Disordered" evidence="1">
    <location>
        <begin position="154"/>
        <end position="178"/>
    </location>
</feature>
<evidence type="ECO:0000256" key="1">
    <source>
        <dbReference type="SAM" id="MobiDB-lite"/>
    </source>
</evidence>
<evidence type="ECO:0000313" key="3">
    <source>
        <dbReference type="Proteomes" id="UP000799757"/>
    </source>
</evidence>
<dbReference type="EMBL" id="MU001894">
    <property type="protein sequence ID" value="KAF2794347.1"/>
    <property type="molecule type" value="Genomic_DNA"/>
</dbReference>
<feature type="region of interest" description="Disordered" evidence="1">
    <location>
        <begin position="1"/>
        <end position="51"/>
    </location>
</feature>
<dbReference type="Proteomes" id="UP000799757">
    <property type="component" value="Unassembled WGS sequence"/>
</dbReference>
<sequence length="178" mass="18411">MFLVLDPAANLKQTLPQTGSASGPPSPKTQPASGPPTYSGAIGLGPDPEDETLIQRPGESAICAAHPAHCLSPAHTYPPSKCVPRTHPHCILAPCMSQPPSPSLPRREPASQPNPSPRPPTSLGPDPSLAPHRSALIGGAPLALMIGARDGIARDLGPNLMRRDETRRNGGCGDEKGS</sequence>
<accession>A0A6A6XF71</accession>
<reference evidence="2" key="1">
    <citation type="journal article" date="2020" name="Stud. Mycol.">
        <title>101 Dothideomycetes genomes: a test case for predicting lifestyles and emergence of pathogens.</title>
        <authorList>
            <person name="Haridas S."/>
            <person name="Albert R."/>
            <person name="Binder M."/>
            <person name="Bloem J."/>
            <person name="Labutti K."/>
            <person name="Salamov A."/>
            <person name="Andreopoulos B."/>
            <person name="Baker S."/>
            <person name="Barry K."/>
            <person name="Bills G."/>
            <person name="Bluhm B."/>
            <person name="Cannon C."/>
            <person name="Castanera R."/>
            <person name="Culley D."/>
            <person name="Daum C."/>
            <person name="Ezra D."/>
            <person name="Gonzalez J."/>
            <person name="Henrissat B."/>
            <person name="Kuo A."/>
            <person name="Liang C."/>
            <person name="Lipzen A."/>
            <person name="Lutzoni F."/>
            <person name="Magnuson J."/>
            <person name="Mondo S."/>
            <person name="Nolan M."/>
            <person name="Ohm R."/>
            <person name="Pangilinan J."/>
            <person name="Park H.-J."/>
            <person name="Ramirez L."/>
            <person name="Alfaro M."/>
            <person name="Sun H."/>
            <person name="Tritt A."/>
            <person name="Yoshinaga Y."/>
            <person name="Zwiers L.-H."/>
            <person name="Turgeon B."/>
            <person name="Goodwin S."/>
            <person name="Spatafora J."/>
            <person name="Crous P."/>
            <person name="Grigoriev I."/>
        </authorList>
    </citation>
    <scope>NUCLEOTIDE SEQUENCE</scope>
    <source>
        <strain evidence="2">CBS 109.77</strain>
    </source>
</reference>